<dbReference type="Gene3D" id="2.70.50.70">
    <property type="match status" value="1"/>
</dbReference>
<evidence type="ECO:0000313" key="4">
    <source>
        <dbReference type="Proteomes" id="UP000777438"/>
    </source>
</evidence>
<dbReference type="Proteomes" id="UP000777438">
    <property type="component" value="Unassembled WGS sequence"/>
</dbReference>
<evidence type="ECO:0000313" key="3">
    <source>
        <dbReference type="EMBL" id="KAH6892326.1"/>
    </source>
</evidence>
<dbReference type="PANTHER" id="PTHR36182">
    <property type="entry name" value="PROTEIN, PUTATIVE (AFU_ORTHOLOGUE AFUA_6G10930)-RELATED"/>
    <property type="match status" value="1"/>
</dbReference>
<evidence type="ECO:0000256" key="2">
    <source>
        <dbReference type="SAM" id="SignalP"/>
    </source>
</evidence>
<dbReference type="EMBL" id="JAGPYM010000007">
    <property type="protein sequence ID" value="KAH6892326.1"/>
    <property type="molecule type" value="Genomic_DNA"/>
</dbReference>
<feature type="compositionally biased region" description="Low complexity" evidence="1">
    <location>
        <begin position="220"/>
        <end position="230"/>
    </location>
</feature>
<protein>
    <submittedName>
        <fullName evidence="3">Chitin-binding, domain 3</fullName>
    </submittedName>
</protein>
<dbReference type="OrthoDB" id="2342176at2759"/>
<sequence>MFTKAFTIAGLASAASAHMLMANPVPYGLSTLSNGPLEADGSNYPCKMRTGAFEAEGASNVYAQGSKQQLSFKGTAVHGGGSCQISITTDLEPTKDSKFKVIKSIEGGCPARDQAGNMGDDANADDPYTYDYTIPKDLAAGNYTIAWTWFNKVGNREMYMNCAPLTVTGSGGSESALDALPDIFVANIGDDCGTQDSTDVQFPNPGDDVDKFNGSTDDFATPTGPACAAATGGGSGGASTTQAAAPTTTAAPGTTSKGGAATSVPGGVFITVSDTPATTEAPAATSAAPVVSTPVASDPPAATTSTPSSGSGDGSGFSAGDACSTEGEWNCIGGTSFQRCASGAWTEPQELSSGVSCTPGQSSDLTMASKRAKVHMRRAHRVRA</sequence>
<organism evidence="3 4">
    <name type="scientific">Thelonectria olida</name>
    <dbReference type="NCBI Taxonomy" id="1576542"/>
    <lineage>
        <taxon>Eukaryota</taxon>
        <taxon>Fungi</taxon>
        <taxon>Dikarya</taxon>
        <taxon>Ascomycota</taxon>
        <taxon>Pezizomycotina</taxon>
        <taxon>Sordariomycetes</taxon>
        <taxon>Hypocreomycetidae</taxon>
        <taxon>Hypocreales</taxon>
        <taxon>Nectriaceae</taxon>
        <taxon>Thelonectria</taxon>
    </lineage>
</organism>
<feature type="region of interest" description="Disordered" evidence="1">
    <location>
        <begin position="195"/>
        <end position="265"/>
    </location>
</feature>
<feature type="signal peptide" evidence="2">
    <location>
        <begin position="1"/>
        <end position="17"/>
    </location>
</feature>
<keyword evidence="2" id="KW-0732">Signal</keyword>
<evidence type="ECO:0000256" key="1">
    <source>
        <dbReference type="SAM" id="MobiDB-lite"/>
    </source>
</evidence>
<reference evidence="3 4" key="1">
    <citation type="journal article" date="2021" name="Nat. Commun.">
        <title>Genetic determinants of endophytism in the Arabidopsis root mycobiome.</title>
        <authorList>
            <person name="Mesny F."/>
            <person name="Miyauchi S."/>
            <person name="Thiergart T."/>
            <person name="Pickel B."/>
            <person name="Atanasova L."/>
            <person name="Karlsson M."/>
            <person name="Huettel B."/>
            <person name="Barry K.W."/>
            <person name="Haridas S."/>
            <person name="Chen C."/>
            <person name="Bauer D."/>
            <person name="Andreopoulos W."/>
            <person name="Pangilinan J."/>
            <person name="LaButti K."/>
            <person name="Riley R."/>
            <person name="Lipzen A."/>
            <person name="Clum A."/>
            <person name="Drula E."/>
            <person name="Henrissat B."/>
            <person name="Kohler A."/>
            <person name="Grigoriev I.V."/>
            <person name="Martin F.M."/>
            <person name="Hacquard S."/>
        </authorList>
    </citation>
    <scope>NUCLEOTIDE SEQUENCE [LARGE SCALE GENOMIC DNA]</scope>
    <source>
        <strain evidence="3 4">MPI-CAGE-CH-0241</strain>
    </source>
</reference>
<feature type="compositionally biased region" description="Low complexity" evidence="1">
    <location>
        <begin position="280"/>
        <end position="310"/>
    </location>
</feature>
<name>A0A9P8W843_9HYPO</name>
<feature type="compositionally biased region" description="Low complexity" evidence="1">
    <location>
        <begin position="238"/>
        <end position="263"/>
    </location>
</feature>
<dbReference type="PANTHER" id="PTHR36182:SF2">
    <property type="entry name" value="LYTIC POLYSACCHARIDE MONOOXYGENASE"/>
    <property type="match status" value="1"/>
</dbReference>
<gene>
    <name evidence="3" type="ORF">B0T10DRAFT_293177</name>
</gene>
<comment type="caution">
    <text evidence="3">The sequence shown here is derived from an EMBL/GenBank/DDBJ whole genome shotgun (WGS) entry which is preliminary data.</text>
</comment>
<accession>A0A9P8W843</accession>
<dbReference type="AlphaFoldDB" id="A0A9P8W843"/>
<keyword evidence="4" id="KW-1185">Reference proteome</keyword>
<proteinExistence type="predicted"/>
<feature type="region of interest" description="Disordered" evidence="1">
    <location>
        <begin position="280"/>
        <end position="320"/>
    </location>
</feature>
<feature type="chain" id="PRO_5040423538" evidence="2">
    <location>
        <begin position="18"/>
        <end position="384"/>
    </location>
</feature>